<proteinExistence type="predicted"/>
<keyword evidence="1" id="KW-0472">Membrane</keyword>
<dbReference type="PANTHER" id="PTHR46787:SF1">
    <property type="entry name" value="MOLECULAR CHAPERONE MKKS"/>
    <property type="match status" value="1"/>
</dbReference>
<evidence type="ECO:0000313" key="2">
    <source>
        <dbReference type="EMBL" id="RNA41161.1"/>
    </source>
</evidence>
<dbReference type="GO" id="GO:0032502">
    <property type="term" value="P:developmental process"/>
    <property type="evidence" value="ECO:0007669"/>
    <property type="project" value="TreeGrafter"/>
</dbReference>
<feature type="non-terminal residue" evidence="2">
    <location>
        <position position="532"/>
    </location>
</feature>
<dbReference type="GO" id="GO:0006457">
    <property type="term" value="P:protein folding"/>
    <property type="evidence" value="ECO:0007669"/>
    <property type="project" value="InterPro"/>
</dbReference>
<keyword evidence="1" id="KW-1133">Transmembrane helix</keyword>
<dbReference type="STRING" id="10195.A0A3M7SZE0"/>
<dbReference type="AlphaFoldDB" id="A0A3M7SZE0"/>
<dbReference type="GO" id="GO:0051082">
    <property type="term" value="F:unfolded protein binding"/>
    <property type="evidence" value="ECO:0007669"/>
    <property type="project" value="InterPro"/>
</dbReference>
<dbReference type="GO" id="GO:0060271">
    <property type="term" value="P:cilium assembly"/>
    <property type="evidence" value="ECO:0007669"/>
    <property type="project" value="InterPro"/>
</dbReference>
<dbReference type="EMBL" id="REGN01000537">
    <property type="protein sequence ID" value="RNA41161.1"/>
    <property type="molecule type" value="Genomic_DNA"/>
</dbReference>
<gene>
    <name evidence="2" type="ORF">BpHYR1_002763</name>
</gene>
<dbReference type="GO" id="GO:0005524">
    <property type="term" value="F:ATP binding"/>
    <property type="evidence" value="ECO:0007669"/>
    <property type="project" value="InterPro"/>
</dbReference>
<dbReference type="InterPro" id="IPR027413">
    <property type="entry name" value="GROEL-like_equatorial_sf"/>
</dbReference>
<evidence type="ECO:0000313" key="3">
    <source>
        <dbReference type="Proteomes" id="UP000276133"/>
    </source>
</evidence>
<comment type="caution">
    <text evidence="2">The sequence shown here is derived from an EMBL/GenBank/DDBJ whole genome shotgun (WGS) entry which is preliminary data.</text>
</comment>
<dbReference type="GO" id="GO:0051131">
    <property type="term" value="P:chaperone-mediated protein complex assembly"/>
    <property type="evidence" value="ECO:0007669"/>
    <property type="project" value="TreeGrafter"/>
</dbReference>
<dbReference type="InterPro" id="IPR028790">
    <property type="entry name" value="MKKS"/>
</dbReference>
<accession>A0A3M7SZE0</accession>
<dbReference type="Pfam" id="PF00118">
    <property type="entry name" value="Cpn60_TCP1"/>
    <property type="match status" value="1"/>
</dbReference>
<reference evidence="2 3" key="1">
    <citation type="journal article" date="2018" name="Sci. Rep.">
        <title>Genomic signatures of local adaptation to the degree of environmental predictability in rotifers.</title>
        <authorList>
            <person name="Franch-Gras L."/>
            <person name="Hahn C."/>
            <person name="Garcia-Roger E.M."/>
            <person name="Carmona M.J."/>
            <person name="Serra M."/>
            <person name="Gomez A."/>
        </authorList>
    </citation>
    <scope>NUCLEOTIDE SEQUENCE [LARGE SCALE GENOMIC DNA]</scope>
    <source>
        <strain evidence="2">HYR1</strain>
    </source>
</reference>
<keyword evidence="1" id="KW-0812">Transmembrane</keyword>
<dbReference type="PANTHER" id="PTHR46787">
    <property type="entry name" value="SYNDROMES PUTATIVE CHAPERONIN-RELATED"/>
    <property type="match status" value="1"/>
</dbReference>
<dbReference type="Gene3D" id="1.10.560.10">
    <property type="entry name" value="GroEL-like equatorial domain"/>
    <property type="match status" value="1"/>
</dbReference>
<dbReference type="InterPro" id="IPR002423">
    <property type="entry name" value="Cpn60/GroEL/TCP-1"/>
</dbReference>
<dbReference type="GO" id="GO:1902636">
    <property type="term" value="C:kinociliary basal body"/>
    <property type="evidence" value="ECO:0007669"/>
    <property type="project" value="TreeGrafter"/>
</dbReference>
<dbReference type="Proteomes" id="UP000276133">
    <property type="component" value="Unassembled WGS sequence"/>
</dbReference>
<sequence length="532" mass="61456">MESSISIIDNSENSYANLVLDQILKINQNLILSSVGPKNSKFKLIQNRPDSDTLQATTASKNLLENLYKINDAEKKDSYSFFLIKWKFDLISSTLIKSHVNSHFDSGLFAAFLINQSILLKCEKSFINKILVDLIEHLTSLVEIHLVKFRLNLDDLGHLKALIDACLNAKKITQIAQDDGFTNQFLKLLIKSFNNDHFSRILYILNENMLLGLNDSQIFDGILVKTDQVQFNSIKNPRCLILDTNCLSGDFEEFDTFGFKFQINLSEVNSENEQFINLNYLINRIKIIVEKFQIDAIFCQKVVHPSVKHYFKKHKNLFVLDRLGLDLAKPIQEILNCKMCNSISCDLDDSYIGTLDYISLVSLHGKNYFHLQSQVPVQTIVVGVQNESFTSELEYVLKITERTFQRGVLSGYGLIGGPCFYSYCINFLWSRIEKKREEIKKLIFVKNLFFKFLKSLTDAECEYGICLNTGHYFNIESLKCECGMIIRRNKDNLFDLDDFNLDKLNINLIFKNQNFYEINLKNLKLIDCFQSK</sequence>
<dbReference type="Gene3D" id="3.50.7.10">
    <property type="entry name" value="GroEL"/>
    <property type="match status" value="1"/>
</dbReference>
<organism evidence="2 3">
    <name type="scientific">Brachionus plicatilis</name>
    <name type="common">Marine rotifer</name>
    <name type="synonym">Brachionus muelleri</name>
    <dbReference type="NCBI Taxonomy" id="10195"/>
    <lineage>
        <taxon>Eukaryota</taxon>
        <taxon>Metazoa</taxon>
        <taxon>Spiralia</taxon>
        <taxon>Gnathifera</taxon>
        <taxon>Rotifera</taxon>
        <taxon>Eurotatoria</taxon>
        <taxon>Monogononta</taxon>
        <taxon>Pseudotrocha</taxon>
        <taxon>Ploima</taxon>
        <taxon>Brachionidae</taxon>
        <taxon>Brachionus</taxon>
    </lineage>
</organism>
<dbReference type="GO" id="GO:0005737">
    <property type="term" value="C:cytoplasm"/>
    <property type="evidence" value="ECO:0007669"/>
    <property type="project" value="TreeGrafter"/>
</dbReference>
<dbReference type="OrthoDB" id="528704at2759"/>
<dbReference type="Gene3D" id="3.30.260.10">
    <property type="entry name" value="TCP-1-like chaperonin intermediate domain"/>
    <property type="match status" value="1"/>
</dbReference>
<protein>
    <submittedName>
        <fullName evidence="2">Usick-Kaufman Bardet-Biedl syndromes chaperonin</fullName>
    </submittedName>
</protein>
<dbReference type="InterPro" id="IPR027410">
    <property type="entry name" value="TCP-1-like_intermed_sf"/>
</dbReference>
<name>A0A3M7SZE0_BRAPC</name>
<dbReference type="GO" id="GO:0005634">
    <property type="term" value="C:nucleus"/>
    <property type="evidence" value="ECO:0007669"/>
    <property type="project" value="TreeGrafter"/>
</dbReference>
<feature type="transmembrane region" description="Helical" evidence="1">
    <location>
        <begin position="409"/>
        <end position="429"/>
    </location>
</feature>
<dbReference type="InterPro" id="IPR027409">
    <property type="entry name" value="GroEL-like_apical_dom_sf"/>
</dbReference>
<evidence type="ECO:0000256" key="1">
    <source>
        <dbReference type="SAM" id="Phobius"/>
    </source>
</evidence>
<dbReference type="SUPFAM" id="SSF52029">
    <property type="entry name" value="GroEL apical domain-like"/>
    <property type="match status" value="1"/>
</dbReference>
<keyword evidence="3" id="KW-1185">Reference proteome</keyword>